<proteinExistence type="predicted"/>
<organism evidence="2 3">
    <name type="scientific">Coptis chinensis</name>
    <dbReference type="NCBI Taxonomy" id="261450"/>
    <lineage>
        <taxon>Eukaryota</taxon>
        <taxon>Viridiplantae</taxon>
        <taxon>Streptophyta</taxon>
        <taxon>Embryophyta</taxon>
        <taxon>Tracheophyta</taxon>
        <taxon>Spermatophyta</taxon>
        <taxon>Magnoliopsida</taxon>
        <taxon>Ranunculales</taxon>
        <taxon>Ranunculaceae</taxon>
        <taxon>Coptidoideae</taxon>
        <taxon>Coptis</taxon>
    </lineage>
</organism>
<dbReference type="AlphaFoldDB" id="A0A835HGK8"/>
<evidence type="ECO:0000256" key="1">
    <source>
        <dbReference type="SAM" id="MobiDB-lite"/>
    </source>
</evidence>
<sequence length="138" mass="15338">MLETHSDSLNSKVNGNPTTPDLDIMGDTKATWEYSNQKDKGEFTINTFRKKASSHIETLLGPLRDEKSTHIMVTVGKEATENDMLLSDLLKAGATIIIINCAYGDPSVWSEVIRRAKRISQMLEKPCVGSYGFSWTKA</sequence>
<comment type="caution">
    <text evidence="2">The sequence shown here is derived from an EMBL/GenBank/DDBJ whole genome shotgun (WGS) entry which is preliminary data.</text>
</comment>
<evidence type="ECO:0008006" key="4">
    <source>
        <dbReference type="Google" id="ProtNLM"/>
    </source>
</evidence>
<dbReference type="OrthoDB" id="1881597at2759"/>
<protein>
    <recommendedName>
        <fullName evidence="4">Pyruvate kinase</fullName>
    </recommendedName>
</protein>
<evidence type="ECO:0000313" key="3">
    <source>
        <dbReference type="Proteomes" id="UP000631114"/>
    </source>
</evidence>
<dbReference type="SUPFAM" id="SSF51621">
    <property type="entry name" value="Phosphoenolpyruvate/pyruvate domain"/>
    <property type="match status" value="1"/>
</dbReference>
<dbReference type="GO" id="GO:0003824">
    <property type="term" value="F:catalytic activity"/>
    <property type="evidence" value="ECO:0007669"/>
    <property type="project" value="InterPro"/>
</dbReference>
<gene>
    <name evidence="2" type="ORF">IFM89_021535</name>
</gene>
<evidence type="ECO:0000313" key="2">
    <source>
        <dbReference type="EMBL" id="KAF9597768.1"/>
    </source>
</evidence>
<name>A0A835HGK8_9MAGN</name>
<feature type="compositionally biased region" description="Polar residues" evidence="1">
    <location>
        <begin position="7"/>
        <end position="19"/>
    </location>
</feature>
<feature type="region of interest" description="Disordered" evidence="1">
    <location>
        <begin position="1"/>
        <end position="24"/>
    </location>
</feature>
<dbReference type="Proteomes" id="UP000631114">
    <property type="component" value="Unassembled WGS sequence"/>
</dbReference>
<dbReference type="InterPro" id="IPR040442">
    <property type="entry name" value="Pyrv_kinase-like_dom_sf"/>
</dbReference>
<dbReference type="EMBL" id="JADFTS010000007">
    <property type="protein sequence ID" value="KAF9597768.1"/>
    <property type="molecule type" value="Genomic_DNA"/>
</dbReference>
<dbReference type="InterPro" id="IPR015813">
    <property type="entry name" value="Pyrv/PenolPyrv_kinase-like_dom"/>
</dbReference>
<keyword evidence="3" id="KW-1185">Reference proteome</keyword>
<reference evidence="2 3" key="1">
    <citation type="submission" date="2020-10" db="EMBL/GenBank/DDBJ databases">
        <title>The Coptis chinensis genome and diversification of protoberbering-type alkaloids.</title>
        <authorList>
            <person name="Wang B."/>
            <person name="Shu S."/>
            <person name="Song C."/>
            <person name="Liu Y."/>
        </authorList>
    </citation>
    <scope>NUCLEOTIDE SEQUENCE [LARGE SCALE GENOMIC DNA]</scope>
    <source>
        <strain evidence="2">HL-2020</strain>
        <tissue evidence="2">Leaf</tissue>
    </source>
</reference>
<dbReference type="Gene3D" id="3.20.20.60">
    <property type="entry name" value="Phosphoenolpyruvate-binding domains"/>
    <property type="match status" value="1"/>
</dbReference>
<accession>A0A835HGK8</accession>